<proteinExistence type="inferred from homology"/>
<dbReference type="GO" id="GO:0008017">
    <property type="term" value="F:microtubule binding"/>
    <property type="evidence" value="ECO:0007669"/>
    <property type="project" value="TreeGrafter"/>
</dbReference>
<evidence type="ECO:0000313" key="7">
    <source>
        <dbReference type="EMBL" id="KAJ8920274.1"/>
    </source>
</evidence>
<dbReference type="SUPFAM" id="SSF50998">
    <property type="entry name" value="Quinoprotein alcohol dehydrogenase-like"/>
    <property type="match status" value="2"/>
</dbReference>
<dbReference type="InterPro" id="IPR001680">
    <property type="entry name" value="WD40_rpt"/>
</dbReference>
<dbReference type="Gene3D" id="3.10.20.230">
    <property type="entry name" value="Doublecortin domain"/>
    <property type="match status" value="2"/>
</dbReference>
<dbReference type="SMART" id="SM00537">
    <property type="entry name" value="DCX"/>
    <property type="match status" value="2"/>
</dbReference>
<dbReference type="FunFam" id="2.130.10.10:FF:000477">
    <property type="entry name" value="Echinoderm microtubule-associated protein-like CG42247"/>
    <property type="match status" value="1"/>
</dbReference>
<reference evidence="7 8" key="1">
    <citation type="journal article" date="2023" name="Insect Mol. Biol.">
        <title>Genome sequencing provides insights into the evolution of gene families encoding plant cell wall-degrading enzymes in longhorned beetles.</title>
        <authorList>
            <person name="Shin N.R."/>
            <person name="Okamura Y."/>
            <person name="Kirsch R."/>
            <person name="Pauchet Y."/>
        </authorList>
    </citation>
    <scope>NUCLEOTIDE SEQUENCE [LARGE SCALE GENOMIC DNA]</scope>
    <source>
        <strain evidence="7">EAD_L_NR</strain>
    </source>
</reference>
<dbReference type="InterPro" id="IPR011047">
    <property type="entry name" value="Quinoprotein_ADH-like_sf"/>
</dbReference>
<evidence type="ECO:0000313" key="8">
    <source>
        <dbReference type="Proteomes" id="UP001159042"/>
    </source>
</evidence>
<feature type="repeat" description="WD" evidence="4">
    <location>
        <begin position="837"/>
        <end position="868"/>
    </location>
</feature>
<dbReference type="FunFam" id="2.130.10.10:FF:000591">
    <property type="entry name" value="Echinoderm microtubule-associated protein-like CG42247"/>
    <property type="match status" value="1"/>
</dbReference>
<dbReference type="GO" id="GO:0035556">
    <property type="term" value="P:intracellular signal transduction"/>
    <property type="evidence" value="ECO:0007669"/>
    <property type="project" value="InterPro"/>
</dbReference>
<keyword evidence="3" id="KW-0677">Repeat</keyword>
<feature type="domain" description="Doublecortin" evidence="6">
    <location>
        <begin position="289"/>
        <end position="358"/>
    </location>
</feature>
<dbReference type="InterPro" id="IPR036572">
    <property type="entry name" value="Doublecortin_dom_sf"/>
</dbReference>
<gene>
    <name evidence="7" type="ORF">NQ315_011935</name>
</gene>
<dbReference type="PROSITE" id="PS50082">
    <property type="entry name" value="WD_REPEATS_2"/>
    <property type="match status" value="2"/>
</dbReference>
<keyword evidence="8" id="KW-1185">Reference proteome</keyword>
<dbReference type="InterPro" id="IPR050630">
    <property type="entry name" value="WD_repeat_EMAP"/>
</dbReference>
<dbReference type="InterPro" id="IPR005108">
    <property type="entry name" value="HELP"/>
</dbReference>
<sequence length="1114" mass="123805">SVAPSRVGSRMQQYDDEVAHNEEEADQSADGAPVNGLDVDEDEEAPPPPLPRAGAVEKASQNGVGGGSAAPAAAGAQHRKPNRNDSDEDDDHEGPQANGGGYWRSGVASRPPTPPMADNASEASSMMPPPARPKSRVEMATSRYSNLSYWKARRVVFYKNGDPFFPGVEFRFKPGRDIVSLESLLDKLSLRMDLPRGARSAALRFQFPFLFISGFSAPGQMLDFGFDDDTPFAVVSAHNMAASYGKKNGIWYAAPGGQGWSKATSRKASIAETDAPPPGGGTIKPSSGRVIRIINNMDHTVQCRVLLNLRTSQPFEEVLEDLGQVLKMNGAKRMYTVSGQEVRSFSQLRNEFADVDTFYLGAGIIGGGVATPAVMLSPVRRARSRAPQTAIVEDLSKQRRARSKSRPRALYAPESEIVRTNDYTLLEVLKEEPVRVTIKGLRRTFYPPVHHAPMDNSPPDKKMLLEWVYPFTIVLRRTAKILYRYGYRGTDSRRNLWVLPTGELLYFVAAVAVMYDRDEETQRHYTGHTEDIQCMDLHPSREMVASGQRAGRNRKTQAHIRIWSTETLQTLYVFGMGEFEVGVAAVAFSHLNGGSYVLAVDAGRESILSVWQWQWGHLLGKVATLQEELTGAVFHPLDDNLMITHGKGHLTFWNRRKDGFFERTDIIKPPSRTLVTSLQFEQDGDVITADSDGFITIYSVDADGAYFVRMEYEAHNKGVSSLVMLSEGTLLSGGEKDRRIAAWDSLQNYKKITDTKLPEVFGGVRSIYPQRPGRNDGNIYVGTTKNNILEGSLQRRFNQTTETHTYQEVLRGGLERENSKFMSRTKSSAHPNFRQVVFGHGRQLWGLAVHPDDEIFATAGHDKNIALWRKNKLIWVTQVSFECIALGFHPFGVALAVGSTEGHLIIMNSETGVVVNTIRVCGSPLNCVAFNPSGELIAIASQNGSIYLFRVSRDGFSYKKSNKIRGSQPLMQMDWSSDSNYLQAVTAEYDLSFWDVKALSPEKSPIAMKDVKWYTHNSTVGFMVAGMWNNRFYPMTSIISTASRSAAHDLLISGDTDGYIRLFRYPCLNPKAEYNEEKVYSGTVACARFLFNDRNVVTVGGTDASLMLWVLTEE</sequence>
<dbReference type="GO" id="GO:0072686">
    <property type="term" value="C:mitotic spindle"/>
    <property type="evidence" value="ECO:0007669"/>
    <property type="project" value="TreeGrafter"/>
</dbReference>
<dbReference type="InterPro" id="IPR055439">
    <property type="entry name" value="Beta-prop_EML_1st"/>
</dbReference>
<feature type="domain" description="Doublecortin" evidence="6">
    <location>
        <begin position="153"/>
        <end position="199"/>
    </location>
</feature>
<dbReference type="Pfam" id="PF23409">
    <property type="entry name" value="Beta-prop_EML"/>
    <property type="match status" value="1"/>
</dbReference>
<feature type="repeat" description="WD" evidence="4">
    <location>
        <begin position="712"/>
        <end position="744"/>
    </location>
</feature>
<name>A0AAV8W109_9CUCU</name>
<dbReference type="Proteomes" id="UP001159042">
    <property type="component" value="Unassembled WGS sequence"/>
</dbReference>
<dbReference type="InterPro" id="IPR003533">
    <property type="entry name" value="Doublecortin_dom"/>
</dbReference>
<dbReference type="FunFam" id="3.10.20.230:FF:000009">
    <property type="entry name" value="Echinoderm microtubule-associated protein-like CG42247"/>
    <property type="match status" value="1"/>
</dbReference>
<dbReference type="GO" id="GO:0000226">
    <property type="term" value="P:microtubule cytoskeleton organization"/>
    <property type="evidence" value="ECO:0007669"/>
    <property type="project" value="TreeGrafter"/>
</dbReference>
<comment type="similarity">
    <text evidence="1">Belongs to the WD repeat EMAP family.</text>
</comment>
<evidence type="ECO:0000256" key="3">
    <source>
        <dbReference type="ARBA" id="ARBA00022737"/>
    </source>
</evidence>
<dbReference type="PROSITE" id="PS50309">
    <property type="entry name" value="DC"/>
    <property type="match status" value="2"/>
</dbReference>
<evidence type="ECO:0000256" key="5">
    <source>
        <dbReference type="SAM" id="MobiDB-lite"/>
    </source>
</evidence>
<evidence type="ECO:0000256" key="2">
    <source>
        <dbReference type="ARBA" id="ARBA00022574"/>
    </source>
</evidence>
<evidence type="ECO:0000259" key="6">
    <source>
        <dbReference type="PROSITE" id="PS50309"/>
    </source>
</evidence>
<dbReference type="AlphaFoldDB" id="A0AAV8W109"/>
<protein>
    <recommendedName>
        <fullName evidence="6">Doublecortin domain-containing protein</fullName>
    </recommendedName>
</protein>
<dbReference type="PANTHER" id="PTHR13720">
    <property type="entry name" value="WD-40 REPEAT PROTEIN"/>
    <property type="match status" value="1"/>
</dbReference>
<dbReference type="Pfam" id="PF23414">
    <property type="entry name" value="Beta-prop_EML_2"/>
    <property type="match status" value="1"/>
</dbReference>
<evidence type="ECO:0000256" key="1">
    <source>
        <dbReference type="ARBA" id="ARBA00006489"/>
    </source>
</evidence>
<dbReference type="Gene3D" id="2.130.10.10">
    <property type="entry name" value="YVTN repeat-like/Quinoprotein amine dehydrogenase"/>
    <property type="match status" value="2"/>
</dbReference>
<keyword evidence="2 4" id="KW-0853">WD repeat</keyword>
<evidence type="ECO:0000256" key="4">
    <source>
        <dbReference type="PROSITE-ProRule" id="PRU00221"/>
    </source>
</evidence>
<feature type="region of interest" description="Disordered" evidence="5">
    <location>
        <begin position="1"/>
        <end position="138"/>
    </location>
</feature>
<dbReference type="Pfam" id="PF03451">
    <property type="entry name" value="HELP"/>
    <property type="match status" value="1"/>
</dbReference>
<organism evidence="7 8">
    <name type="scientific">Exocentrus adspersus</name>
    <dbReference type="NCBI Taxonomy" id="1586481"/>
    <lineage>
        <taxon>Eukaryota</taxon>
        <taxon>Metazoa</taxon>
        <taxon>Ecdysozoa</taxon>
        <taxon>Arthropoda</taxon>
        <taxon>Hexapoda</taxon>
        <taxon>Insecta</taxon>
        <taxon>Pterygota</taxon>
        <taxon>Neoptera</taxon>
        <taxon>Endopterygota</taxon>
        <taxon>Coleoptera</taxon>
        <taxon>Polyphaga</taxon>
        <taxon>Cucujiformia</taxon>
        <taxon>Chrysomeloidea</taxon>
        <taxon>Cerambycidae</taxon>
        <taxon>Lamiinae</taxon>
        <taxon>Acanthocinini</taxon>
        <taxon>Exocentrus</taxon>
    </lineage>
</organism>
<dbReference type="EMBL" id="JANEYG010000015">
    <property type="protein sequence ID" value="KAJ8920274.1"/>
    <property type="molecule type" value="Genomic_DNA"/>
</dbReference>
<dbReference type="SMART" id="SM00320">
    <property type="entry name" value="WD40"/>
    <property type="match status" value="10"/>
</dbReference>
<dbReference type="InterPro" id="IPR015943">
    <property type="entry name" value="WD40/YVTN_repeat-like_dom_sf"/>
</dbReference>
<comment type="caution">
    <text evidence="7">The sequence shown here is derived from an EMBL/GenBank/DDBJ whole genome shotgun (WGS) entry which is preliminary data.</text>
</comment>
<dbReference type="PANTHER" id="PTHR13720:SF55">
    <property type="entry name" value="ECHINODERM MICROTUBULE-ASSOCIATED PROTEIN-LIKE CG42247"/>
    <property type="match status" value="1"/>
</dbReference>
<dbReference type="SUPFAM" id="SSF89837">
    <property type="entry name" value="Doublecortin (DC)"/>
    <property type="match status" value="2"/>
</dbReference>
<dbReference type="CDD" id="cd17070">
    <property type="entry name" value="DCX2_RP_like"/>
    <property type="match status" value="1"/>
</dbReference>
<feature type="non-terminal residue" evidence="7">
    <location>
        <position position="1"/>
    </location>
</feature>
<dbReference type="PROSITE" id="PS50294">
    <property type="entry name" value="WD_REPEATS_REGION"/>
    <property type="match status" value="1"/>
</dbReference>
<dbReference type="InterPro" id="IPR055442">
    <property type="entry name" value="Beta-prop_EML-like_2nd"/>
</dbReference>
<accession>A0AAV8W109</accession>